<evidence type="ECO:0000313" key="3">
    <source>
        <dbReference type="EMBL" id="QEI06293.1"/>
    </source>
</evidence>
<dbReference type="InterPro" id="IPR015168">
    <property type="entry name" value="SsuA/THI5"/>
</dbReference>
<organism evidence="3 4">
    <name type="scientific">Pigmentiphaga aceris</name>
    <dbReference type="NCBI Taxonomy" id="1940612"/>
    <lineage>
        <taxon>Bacteria</taxon>
        <taxon>Pseudomonadati</taxon>
        <taxon>Pseudomonadota</taxon>
        <taxon>Betaproteobacteria</taxon>
        <taxon>Burkholderiales</taxon>
        <taxon>Alcaligenaceae</taxon>
        <taxon>Pigmentiphaga</taxon>
    </lineage>
</organism>
<dbReference type="Gene3D" id="3.40.190.10">
    <property type="entry name" value="Periplasmic binding protein-like II"/>
    <property type="match status" value="2"/>
</dbReference>
<feature type="chain" id="PRO_5023087130" evidence="1">
    <location>
        <begin position="33"/>
        <end position="346"/>
    </location>
</feature>
<proteinExistence type="predicted"/>
<dbReference type="GO" id="GO:0009228">
    <property type="term" value="P:thiamine biosynthetic process"/>
    <property type="evidence" value="ECO:0007669"/>
    <property type="project" value="InterPro"/>
</dbReference>
<sequence>MQNVTQKPRRFPRLTVGVLALSMLVAAPFAQAADAVTVQLDWIVRANHAMFFVAKDKGYFKDADIDVSAIRKGTGSTDALRLVATGSAQFGFADLPTLQVARAQKVPAVALVAVNQHSPLAVISVKARKPITKPADLKDFNFGVHPSGSTYIFLKAFLAANGMRLADMKQSTVAPPYESYLVMGRVDAVPGYIDAEVPELESKTGGPGSLSILQGSDFGYKAYGSGMFTSEKLIADNPGLVQRFTTAYMKAFKDVIENPKEAVDIIVKLNPEFKGKEDVLSKQLDADIKHTFFSDYTKQHGIGAISAEQWKQTADTLLEQEVLPKGASTTEGYDNKFVQAANALRR</sequence>
<evidence type="ECO:0000259" key="2">
    <source>
        <dbReference type="Pfam" id="PF09084"/>
    </source>
</evidence>
<dbReference type="KEGG" id="pacr:FXN63_10970"/>
<dbReference type="OrthoDB" id="174578at2"/>
<dbReference type="SUPFAM" id="SSF53850">
    <property type="entry name" value="Periplasmic binding protein-like II"/>
    <property type="match status" value="1"/>
</dbReference>
<accession>A0A5C0AXY2</accession>
<keyword evidence="4" id="KW-1185">Reference proteome</keyword>
<keyword evidence="1" id="KW-0732">Signal</keyword>
<name>A0A5C0AXY2_9BURK</name>
<dbReference type="PANTHER" id="PTHR31528:SF15">
    <property type="entry name" value="RIBOFLAVIN-BINDING PROTEIN RIBY"/>
    <property type="match status" value="1"/>
</dbReference>
<evidence type="ECO:0000313" key="4">
    <source>
        <dbReference type="Proteomes" id="UP000325161"/>
    </source>
</evidence>
<feature type="domain" description="SsuA/THI5-like" evidence="2">
    <location>
        <begin position="46"/>
        <end position="262"/>
    </location>
</feature>
<protein>
    <submittedName>
        <fullName evidence="3">ABC transporter substrate-binding protein</fullName>
    </submittedName>
</protein>
<dbReference type="Proteomes" id="UP000325161">
    <property type="component" value="Chromosome"/>
</dbReference>
<dbReference type="InterPro" id="IPR027939">
    <property type="entry name" value="NMT1/THI5"/>
</dbReference>
<dbReference type="AlphaFoldDB" id="A0A5C0AXY2"/>
<reference evidence="3 4" key="1">
    <citation type="submission" date="2019-08" db="EMBL/GenBank/DDBJ databases">
        <title>Amphibian skin-associated Pigmentiphaga: genome sequence and occurrence across geography and hosts.</title>
        <authorList>
            <person name="Bletz M.C."/>
            <person name="Bunk B."/>
            <person name="Sproeer C."/>
            <person name="Biwer P."/>
            <person name="Reiter S."/>
            <person name="Rabemananjara F.C.E."/>
            <person name="Schulz S."/>
            <person name="Overmann J."/>
            <person name="Vences M."/>
        </authorList>
    </citation>
    <scope>NUCLEOTIDE SEQUENCE [LARGE SCALE GENOMIC DNA]</scope>
    <source>
        <strain evidence="3 4">Mada1488</strain>
    </source>
</reference>
<dbReference type="EMBL" id="CP043046">
    <property type="protein sequence ID" value="QEI06293.1"/>
    <property type="molecule type" value="Genomic_DNA"/>
</dbReference>
<evidence type="ECO:0000256" key="1">
    <source>
        <dbReference type="SAM" id="SignalP"/>
    </source>
</evidence>
<dbReference type="PANTHER" id="PTHR31528">
    <property type="entry name" value="4-AMINO-5-HYDROXYMETHYL-2-METHYLPYRIMIDINE PHOSPHATE SYNTHASE THI11-RELATED"/>
    <property type="match status" value="1"/>
</dbReference>
<gene>
    <name evidence="3" type="ORF">FXN63_10970</name>
</gene>
<feature type="signal peptide" evidence="1">
    <location>
        <begin position="1"/>
        <end position="32"/>
    </location>
</feature>
<dbReference type="Pfam" id="PF09084">
    <property type="entry name" value="NMT1"/>
    <property type="match status" value="1"/>
</dbReference>